<comment type="caution">
    <text evidence="4">The sequence shown here is derived from an EMBL/GenBank/DDBJ whole genome shotgun (WGS) entry which is preliminary data.</text>
</comment>
<feature type="coiled-coil region" evidence="1">
    <location>
        <begin position="562"/>
        <end position="589"/>
    </location>
</feature>
<name>A0A7W9KC45_9PSEU</name>
<reference evidence="4 5" key="1">
    <citation type="submission" date="2020-08" db="EMBL/GenBank/DDBJ databases">
        <title>Sequencing the genomes of 1000 actinobacteria strains.</title>
        <authorList>
            <person name="Klenk H.-P."/>
        </authorList>
    </citation>
    <scope>NUCLEOTIDE SEQUENCE [LARGE SCALE GENOMIC DNA]</scope>
    <source>
        <strain evidence="4 5">DSM 43851</strain>
    </source>
</reference>
<dbReference type="GO" id="GO:0044550">
    <property type="term" value="P:secondary metabolite biosynthetic process"/>
    <property type="evidence" value="ECO:0007669"/>
    <property type="project" value="TreeGrafter"/>
</dbReference>
<dbReference type="InterPro" id="IPR000873">
    <property type="entry name" value="AMP-dep_synth/lig_dom"/>
</dbReference>
<evidence type="ECO:0000259" key="3">
    <source>
        <dbReference type="Pfam" id="PF01370"/>
    </source>
</evidence>
<dbReference type="EMBL" id="JACHIR010000001">
    <property type="protein sequence ID" value="MBB5889904.1"/>
    <property type="molecule type" value="Genomic_DNA"/>
</dbReference>
<dbReference type="RefSeq" id="WP_184859038.1">
    <property type="nucleotide sequence ID" value="NZ_BAAAWY010000008.1"/>
</dbReference>
<gene>
    <name evidence="4" type="ORF">BJ998_001100</name>
</gene>
<dbReference type="GO" id="GO:0031177">
    <property type="term" value="F:phosphopantetheine binding"/>
    <property type="evidence" value="ECO:0007669"/>
    <property type="project" value="TreeGrafter"/>
</dbReference>
<keyword evidence="5" id="KW-1185">Reference proteome</keyword>
<feature type="domain" description="NAD-dependent epimerase/dehydratase" evidence="3">
    <location>
        <begin position="597"/>
        <end position="784"/>
    </location>
</feature>
<dbReference type="SUPFAM" id="SSF56801">
    <property type="entry name" value="Acetyl-CoA synthetase-like"/>
    <property type="match status" value="1"/>
</dbReference>
<sequence length="910" mass="96312">MRLPDLLSGAFARHTDRVALRCADQEWTYAALDRVTGALAARIGRECPAGRRVLVVGEHTAEAVVWALAALRSHAVYTPTNPGLPAERLAESARVAGAGLAVCFDDEGVAKAAAAGVPALDTRRIDLDEAGEQATPACDSPIAYSIFTSGSTGRPKLVDVGHGGLLNLCRSLRRLLDIRPGEEVLQFASLSFDASITEIVAALHAGATVAVPAREQHSWLGAVSRHLAEHGADLIMVPPSVYARLGDQAQRRVRKVQFAGEALGKAEFETAVRHSLVFNAYGPTEATVCFSMAAMTEFGATIGTPIDGFTALVRDPETGDLADSGVGELVIVGDGVALGYVGGDPDEQRRFSEVEGRRAYRTGDRVALDRAGLTYMGRVDEQIKRLGHRVNLAHVESALAVHLCVPVAMVQLGDELVLATTTARGGVDAVMARLRQLLPAWEVPDRVAVVPDFPLATSGKLDKGALGDLLSADTEAPAAAAGGTELRRVLDVVTEVLGAEVAPEGSIFDAGASSLAMMRIQVKLTEVYGQQAVEAAFDAMDYDFVPTDFLKHVRGEEVTREASATELAYRQATAELAELRAELPLLRRAAPAGPGLVLVTGASGFIGGHVLERLLAEGRRALVVSTGTAQRLRTAHAARFGRPSAELDEVEVIDYPELARRVEQGSGPAVDAVVHCGYEVNHLLPLDRHMNANARTTALVARAAAAFGARSFAFLSAASAGERFTDLSAEALAAVGDPYSRSKLVCEAYVETLATIGCQVASYRAGLVYGHGPADTAFLRQDWFSALLNLSARLRAMPRLDGLVPICDVQLVVDALLAGLHRAPARSQVVVHRTYGLDDLLATAGLTADDVVDITEWFDLARDSGADPRVLAATQAALGGRGWREARRETDRELLADLLALLGAATAVGV</sequence>
<dbReference type="PANTHER" id="PTHR45527">
    <property type="entry name" value="NONRIBOSOMAL PEPTIDE SYNTHETASE"/>
    <property type="match status" value="1"/>
</dbReference>
<dbReference type="Pfam" id="PF01370">
    <property type="entry name" value="Epimerase"/>
    <property type="match status" value="1"/>
</dbReference>
<dbReference type="Gene3D" id="3.30.300.30">
    <property type="match status" value="1"/>
</dbReference>
<dbReference type="Gene3D" id="3.40.50.720">
    <property type="entry name" value="NAD(P)-binding Rossmann-like Domain"/>
    <property type="match status" value="1"/>
</dbReference>
<dbReference type="PANTHER" id="PTHR45527:SF1">
    <property type="entry name" value="FATTY ACID SYNTHASE"/>
    <property type="match status" value="1"/>
</dbReference>
<evidence type="ECO:0000313" key="5">
    <source>
        <dbReference type="Proteomes" id="UP000585638"/>
    </source>
</evidence>
<dbReference type="AlphaFoldDB" id="A0A7W9KC45"/>
<dbReference type="GO" id="GO:0005829">
    <property type="term" value="C:cytosol"/>
    <property type="evidence" value="ECO:0007669"/>
    <property type="project" value="TreeGrafter"/>
</dbReference>
<evidence type="ECO:0000313" key="4">
    <source>
        <dbReference type="EMBL" id="MBB5889904.1"/>
    </source>
</evidence>
<dbReference type="InterPro" id="IPR001509">
    <property type="entry name" value="Epimerase_deHydtase"/>
</dbReference>
<organism evidence="4 5">
    <name type="scientific">Kutzneria kofuensis</name>
    <dbReference type="NCBI Taxonomy" id="103725"/>
    <lineage>
        <taxon>Bacteria</taxon>
        <taxon>Bacillati</taxon>
        <taxon>Actinomycetota</taxon>
        <taxon>Actinomycetes</taxon>
        <taxon>Pseudonocardiales</taxon>
        <taxon>Pseudonocardiaceae</taxon>
        <taxon>Kutzneria</taxon>
    </lineage>
</organism>
<proteinExistence type="predicted"/>
<dbReference type="Proteomes" id="UP000585638">
    <property type="component" value="Unassembled WGS sequence"/>
</dbReference>
<dbReference type="InterPro" id="IPR036291">
    <property type="entry name" value="NAD(P)-bd_dom_sf"/>
</dbReference>
<dbReference type="InterPro" id="IPR042099">
    <property type="entry name" value="ANL_N_sf"/>
</dbReference>
<evidence type="ECO:0000259" key="2">
    <source>
        <dbReference type="Pfam" id="PF00501"/>
    </source>
</evidence>
<feature type="domain" description="AMP-dependent synthetase/ligase" evidence="2">
    <location>
        <begin position="12"/>
        <end position="340"/>
    </location>
</feature>
<dbReference type="SUPFAM" id="SSF51735">
    <property type="entry name" value="NAD(P)-binding Rossmann-fold domains"/>
    <property type="match status" value="1"/>
</dbReference>
<dbReference type="Gene3D" id="3.40.50.12780">
    <property type="entry name" value="N-terminal domain of ligase-like"/>
    <property type="match status" value="1"/>
</dbReference>
<evidence type="ECO:0000256" key="1">
    <source>
        <dbReference type="SAM" id="Coils"/>
    </source>
</evidence>
<protein>
    <submittedName>
        <fullName evidence="4">Amino acid adenylation domain-containing protein</fullName>
    </submittedName>
</protein>
<dbReference type="Pfam" id="PF00501">
    <property type="entry name" value="AMP-binding"/>
    <property type="match status" value="1"/>
</dbReference>
<dbReference type="InterPro" id="IPR045851">
    <property type="entry name" value="AMP-bd_C_sf"/>
</dbReference>
<dbReference type="GO" id="GO:0043041">
    <property type="term" value="P:amino acid activation for nonribosomal peptide biosynthetic process"/>
    <property type="evidence" value="ECO:0007669"/>
    <property type="project" value="TreeGrafter"/>
</dbReference>
<keyword evidence="1" id="KW-0175">Coiled coil</keyword>
<accession>A0A7W9KC45</accession>